<evidence type="ECO:0000313" key="3">
    <source>
        <dbReference type="Proteomes" id="UP001206312"/>
    </source>
</evidence>
<dbReference type="RefSeq" id="WP_252740455.1">
    <property type="nucleotide sequence ID" value="NZ_JAMXIB010000002.1"/>
</dbReference>
<comment type="caution">
    <text evidence="2">The sequence shown here is derived from an EMBL/GenBank/DDBJ whole genome shotgun (WGS) entry which is preliminary data.</text>
</comment>
<organism evidence="2 3">
    <name type="scientific">Robiginitalea marina</name>
    <dbReference type="NCBI Taxonomy" id="2954105"/>
    <lineage>
        <taxon>Bacteria</taxon>
        <taxon>Pseudomonadati</taxon>
        <taxon>Bacteroidota</taxon>
        <taxon>Flavobacteriia</taxon>
        <taxon>Flavobacteriales</taxon>
        <taxon>Flavobacteriaceae</taxon>
        <taxon>Robiginitalea</taxon>
    </lineage>
</organism>
<feature type="transmembrane region" description="Helical" evidence="1">
    <location>
        <begin position="38"/>
        <end position="60"/>
    </location>
</feature>
<evidence type="ECO:0000256" key="1">
    <source>
        <dbReference type="SAM" id="Phobius"/>
    </source>
</evidence>
<keyword evidence="1" id="KW-0472">Membrane</keyword>
<feature type="transmembrane region" description="Helical" evidence="1">
    <location>
        <begin position="6"/>
        <end position="26"/>
    </location>
</feature>
<keyword evidence="1" id="KW-1133">Transmembrane helix</keyword>
<sequence length="62" mass="7328">MFTPGQLAFALLFLLAFIAVMVRMYRKDRAWHRAHYRGAGWVLVFFLLFIGILLILKYLLKP</sequence>
<keyword evidence="3" id="KW-1185">Reference proteome</keyword>
<proteinExistence type="predicted"/>
<protein>
    <recommendedName>
        <fullName evidence="4">DUF3309 domain-containing protein</fullName>
    </recommendedName>
</protein>
<accession>A0ABT1AVJ9</accession>
<gene>
    <name evidence="2" type="ORF">NG653_04395</name>
</gene>
<evidence type="ECO:0000313" key="2">
    <source>
        <dbReference type="EMBL" id="MCO5724084.1"/>
    </source>
</evidence>
<dbReference type="Proteomes" id="UP001206312">
    <property type="component" value="Unassembled WGS sequence"/>
</dbReference>
<dbReference type="EMBL" id="JAMXIB010000002">
    <property type="protein sequence ID" value="MCO5724084.1"/>
    <property type="molecule type" value="Genomic_DNA"/>
</dbReference>
<evidence type="ECO:0008006" key="4">
    <source>
        <dbReference type="Google" id="ProtNLM"/>
    </source>
</evidence>
<name>A0ABT1AVJ9_9FLAO</name>
<keyword evidence="1" id="KW-0812">Transmembrane</keyword>
<reference evidence="2 3" key="1">
    <citation type="submission" date="2022-06" db="EMBL/GenBank/DDBJ databases">
        <authorList>
            <person name="Xuan X."/>
        </authorList>
    </citation>
    <scope>NUCLEOTIDE SEQUENCE [LARGE SCALE GENOMIC DNA]</scope>
    <source>
        <strain evidence="2 3">2V75</strain>
    </source>
</reference>